<name>A0A166QTV2_9AGAM</name>
<evidence type="ECO:0000313" key="5">
    <source>
        <dbReference type="EMBL" id="KZP27531.1"/>
    </source>
</evidence>
<sequence length="428" mass="46687">MSNIRVAVIGAGIGGLTFCVALGKQPNIKVDIYEAAREFGEVGAGLGMWYRTQQIMAKLGLHKDLEDLADGAKKGAAEVTFRFRKSDQPEGLTYHHMKPKGALWAFHRANFQKTIISHLPPSCTSHFGKRLVSYDDPASGPITLRFTDGTTAECDVLIGADGIKSAVRDIMFANLAKEGKLSKGEATRPTPAWSGTVAYRGMISKERVEAKAPGHRALTQDVAYCGKNKHLIVFPVNNGAQINVFAFCSDMTKEGTQYSEDSKDWSVDVPKEELLQQYEGWEPEVMALLECIDIPTKWAIHMITPLSTFVSGRVAILGDSAHAMTPHVGSGAGQAIEDAYILATLLASPACTPASLPRVLQIYDTVRRPQANDVWRRSRANGMTYEFASAGGETLAKMAAEAEENYDWAWKTSAEPDKEEALSMLSNL</sequence>
<dbReference type="OrthoDB" id="417877at2759"/>
<dbReference type="Proteomes" id="UP000076532">
    <property type="component" value="Unassembled WGS sequence"/>
</dbReference>
<protein>
    <submittedName>
        <fullName evidence="5">FAD/NAD(P)-binding domain-containing protein</fullName>
    </submittedName>
</protein>
<dbReference type="SUPFAM" id="SSF54373">
    <property type="entry name" value="FAD-linked reductases, C-terminal domain"/>
    <property type="match status" value="1"/>
</dbReference>
<dbReference type="InterPro" id="IPR051104">
    <property type="entry name" value="FAD_monoxygenase"/>
</dbReference>
<dbReference type="Pfam" id="PF01494">
    <property type="entry name" value="FAD_binding_3"/>
    <property type="match status" value="1"/>
</dbReference>
<evidence type="ECO:0000256" key="2">
    <source>
        <dbReference type="ARBA" id="ARBA00022827"/>
    </source>
</evidence>
<keyword evidence="6" id="KW-1185">Reference proteome</keyword>
<dbReference type="InterPro" id="IPR036188">
    <property type="entry name" value="FAD/NAD-bd_sf"/>
</dbReference>
<dbReference type="STRING" id="436010.A0A166QTV2"/>
<organism evidence="5 6">
    <name type="scientific">Athelia psychrophila</name>
    <dbReference type="NCBI Taxonomy" id="1759441"/>
    <lineage>
        <taxon>Eukaryota</taxon>
        <taxon>Fungi</taxon>
        <taxon>Dikarya</taxon>
        <taxon>Basidiomycota</taxon>
        <taxon>Agaricomycotina</taxon>
        <taxon>Agaricomycetes</taxon>
        <taxon>Agaricomycetidae</taxon>
        <taxon>Atheliales</taxon>
        <taxon>Atheliaceae</taxon>
        <taxon>Athelia</taxon>
    </lineage>
</organism>
<dbReference type="EMBL" id="KV417508">
    <property type="protein sequence ID" value="KZP27531.1"/>
    <property type="molecule type" value="Genomic_DNA"/>
</dbReference>
<keyword evidence="1" id="KW-0285">Flavoprotein</keyword>
<dbReference type="GO" id="GO:0016491">
    <property type="term" value="F:oxidoreductase activity"/>
    <property type="evidence" value="ECO:0007669"/>
    <property type="project" value="UniProtKB-KW"/>
</dbReference>
<dbReference type="Gene3D" id="3.50.50.60">
    <property type="entry name" value="FAD/NAD(P)-binding domain"/>
    <property type="match status" value="1"/>
</dbReference>
<dbReference type="GO" id="GO:0044550">
    <property type="term" value="P:secondary metabolite biosynthetic process"/>
    <property type="evidence" value="ECO:0007669"/>
    <property type="project" value="TreeGrafter"/>
</dbReference>
<dbReference type="InterPro" id="IPR002938">
    <property type="entry name" value="FAD-bd"/>
</dbReference>
<keyword evidence="2" id="KW-0274">FAD</keyword>
<evidence type="ECO:0000256" key="1">
    <source>
        <dbReference type="ARBA" id="ARBA00022630"/>
    </source>
</evidence>
<dbReference type="GO" id="GO:0071949">
    <property type="term" value="F:FAD binding"/>
    <property type="evidence" value="ECO:0007669"/>
    <property type="project" value="InterPro"/>
</dbReference>
<reference evidence="5 6" key="1">
    <citation type="journal article" date="2016" name="Mol. Biol. Evol.">
        <title>Comparative Genomics of Early-Diverging Mushroom-Forming Fungi Provides Insights into the Origins of Lignocellulose Decay Capabilities.</title>
        <authorList>
            <person name="Nagy L.G."/>
            <person name="Riley R."/>
            <person name="Tritt A."/>
            <person name="Adam C."/>
            <person name="Daum C."/>
            <person name="Floudas D."/>
            <person name="Sun H."/>
            <person name="Yadav J.S."/>
            <person name="Pangilinan J."/>
            <person name="Larsson K.H."/>
            <person name="Matsuura K."/>
            <person name="Barry K."/>
            <person name="Labutti K."/>
            <person name="Kuo R."/>
            <person name="Ohm R.A."/>
            <person name="Bhattacharya S.S."/>
            <person name="Shirouzu T."/>
            <person name="Yoshinaga Y."/>
            <person name="Martin F.M."/>
            <person name="Grigoriev I.V."/>
            <person name="Hibbett D.S."/>
        </authorList>
    </citation>
    <scope>NUCLEOTIDE SEQUENCE [LARGE SCALE GENOMIC DNA]</scope>
    <source>
        <strain evidence="5 6">CBS 109695</strain>
    </source>
</reference>
<dbReference type="AlphaFoldDB" id="A0A166QTV2"/>
<proteinExistence type="predicted"/>
<gene>
    <name evidence="5" type="ORF">FIBSPDRAFT_818239</name>
</gene>
<feature type="domain" description="FAD-binding" evidence="4">
    <location>
        <begin position="5"/>
        <end position="377"/>
    </location>
</feature>
<evidence type="ECO:0000259" key="4">
    <source>
        <dbReference type="Pfam" id="PF01494"/>
    </source>
</evidence>
<dbReference type="PRINTS" id="PR00420">
    <property type="entry name" value="RNGMNOXGNASE"/>
</dbReference>
<keyword evidence="3" id="KW-0560">Oxidoreductase</keyword>
<evidence type="ECO:0000313" key="6">
    <source>
        <dbReference type="Proteomes" id="UP000076532"/>
    </source>
</evidence>
<dbReference type="PANTHER" id="PTHR46720:SF3">
    <property type="entry name" value="FAD-BINDING DOMAIN-CONTAINING PROTEIN-RELATED"/>
    <property type="match status" value="1"/>
</dbReference>
<dbReference type="SUPFAM" id="SSF51905">
    <property type="entry name" value="FAD/NAD(P)-binding domain"/>
    <property type="match status" value="1"/>
</dbReference>
<dbReference type="PANTHER" id="PTHR46720">
    <property type="entry name" value="HYDROXYLASE, PUTATIVE (AFU_ORTHOLOGUE AFUA_3G01460)-RELATED"/>
    <property type="match status" value="1"/>
</dbReference>
<evidence type="ECO:0000256" key="3">
    <source>
        <dbReference type="ARBA" id="ARBA00023002"/>
    </source>
</evidence>
<accession>A0A166QTV2</accession>